<dbReference type="GO" id="GO:0006412">
    <property type="term" value="P:translation"/>
    <property type="evidence" value="ECO:0007669"/>
    <property type="project" value="InterPro"/>
</dbReference>
<proteinExistence type="inferred from homology"/>
<evidence type="ECO:0000313" key="7">
    <source>
        <dbReference type="Ensembl" id="ENSCJPP00005019381.1"/>
    </source>
</evidence>
<evidence type="ECO:0000256" key="4">
    <source>
        <dbReference type="ARBA" id="ARBA00035220"/>
    </source>
</evidence>
<evidence type="ECO:0000256" key="5">
    <source>
        <dbReference type="ARBA" id="ARBA00035392"/>
    </source>
</evidence>
<evidence type="ECO:0000256" key="3">
    <source>
        <dbReference type="ARBA" id="ARBA00023274"/>
    </source>
</evidence>
<dbReference type="SUPFAM" id="SSF160374">
    <property type="entry name" value="RplX-like"/>
    <property type="match status" value="1"/>
</dbReference>
<evidence type="ECO:0000256" key="2">
    <source>
        <dbReference type="ARBA" id="ARBA00022980"/>
    </source>
</evidence>
<accession>A0A8C2U0K5</accession>
<dbReference type="GeneTree" id="ENSGT00390000009583"/>
<dbReference type="FunFam" id="3.10.20.10:FF:000002">
    <property type="entry name" value="60S ribosomal protein L18a"/>
    <property type="match status" value="1"/>
</dbReference>
<evidence type="ECO:0000313" key="8">
    <source>
        <dbReference type="Proteomes" id="UP000694412"/>
    </source>
</evidence>
<reference evidence="7" key="2">
    <citation type="submission" date="2025-08" db="UniProtKB">
        <authorList>
            <consortium name="Ensembl"/>
        </authorList>
    </citation>
    <scope>IDENTIFICATION</scope>
</reference>
<keyword evidence="8" id="KW-1185">Reference proteome</keyword>
<evidence type="ECO:0000259" key="6">
    <source>
        <dbReference type="Pfam" id="PF01775"/>
    </source>
</evidence>
<sequence length="182" mass="21269">MKASGTLREYKVVGRSLPTPKCRTPPLYRMRIFAPNHVVAKSRFWYFVSQLKKMKKSSGEIVYCGQVYEKTPLRVKNFGIWLRYDSRSGTHNMYREYRDLTTAGAVTQCYRDMGARHRARAHSIQIMKVEQIAASKCRRPAVKQPRTTWRKNARPTSRRVPAGWPLLAGWRTWRPPRRPTTA</sequence>
<dbReference type="Pfam" id="PF01775">
    <property type="entry name" value="Ribosomal_L18A"/>
    <property type="match status" value="1"/>
</dbReference>
<protein>
    <recommendedName>
        <fullName evidence="4">Large ribosomal subunit protein eL20</fullName>
    </recommendedName>
    <alternativeName>
        <fullName evidence="5">60S ribosomal protein L18a</fullName>
    </alternativeName>
</protein>
<dbReference type="HAMAP" id="MF_00273">
    <property type="entry name" value="Ribosomal_eL20"/>
    <property type="match status" value="1"/>
</dbReference>
<name>A0A8C2U0K5_COTJA</name>
<dbReference type="InterPro" id="IPR028877">
    <property type="entry name" value="Ribosomal_eL20"/>
</dbReference>
<dbReference type="GO" id="GO:0022625">
    <property type="term" value="C:cytosolic large ribosomal subunit"/>
    <property type="evidence" value="ECO:0007669"/>
    <property type="project" value="UniProtKB-ARBA"/>
</dbReference>
<reference evidence="7" key="1">
    <citation type="submission" date="2015-11" db="EMBL/GenBank/DDBJ databases">
        <authorList>
            <consortium name="International Coturnix japonica Genome Analysis Consortium"/>
            <person name="Warren W."/>
            <person name="Burt D.W."/>
            <person name="Antin P.B."/>
            <person name="Lanford R."/>
            <person name="Gros J."/>
            <person name="Wilson R.K."/>
        </authorList>
    </citation>
    <scope>NUCLEOTIDE SEQUENCE [LARGE SCALE GENOMIC DNA]</scope>
</reference>
<comment type="similarity">
    <text evidence="1">Belongs to the eukaryotic ribosomal protein eL20 family.</text>
</comment>
<keyword evidence="2" id="KW-0689">Ribosomal protein</keyword>
<gene>
    <name evidence="7" type="primary">KICS2</name>
</gene>
<dbReference type="InterPro" id="IPR021138">
    <property type="entry name" value="Ribosomal_eL20_eukaryotes"/>
</dbReference>
<dbReference type="Proteomes" id="UP000694412">
    <property type="component" value="Chromosome 1"/>
</dbReference>
<organism evidence="7 8">
    <name type="scientific">Coturnix japonica</name>
    <name type="common">Japanese quail</name>
    <name type="synonym">Coturnix coturnix japonica</name>
    <dbReference type="NCBI Taxonomy" id="93934"/>
    <lineage>
        <taxon>Eukaryota</taxon>
        <taxon>Metazoa</taxon>
        <taxon>Chordata</taxon>
        <taxon>Craniata</taxon>
        <taxon>Vertebrata</taxon>
        <taxon>Euteleostomi</taxon>
        <taxon>Archelosauria</taxon>
        <taxon>Archosauria</taxon>
        <taxon>Dinosauria</taxon>
        <taxon>Saurischia</taxon>
        <taxon>Theropoda</taxon>
        <taxon>Coelurosauria</taxon>
        <taxon>Aves</taxon>
        <taxon>Neognathae</taxon>
        <taxon>Galloanserae</taxon>
        <taxon>Galliformes</taxon>
        <taxon>Phasianidae</taxon>
        <taxon>Perdicinae</taxon>
        <taxon>Coturnix</taxon>
    </lineage>
</organism>
<evidence type="ECO:0000256" key="1">
    <source>
        <dbReference type="ARBA" id="ARBA00009362"/>
    </source>
</evidence>
<dbReference type="FunFam" id="3.10.20.10:FF:000001">
    <property type="entry name" value="60S ribosomal protein L18a"/>
    <property type="match status" value="1"/>
</dbReference>
<keyword evidence="3" id="KW-0687">Ribonucleoprotein</keyword>
<reference evidence="7" key="3">
    <citation type="submission" date="2025-09" db="UniProtKB">
        <authorList>
            <consortium name="Ensembl"/>
        </authorList>
    </citation>
    <scope>IDENTIFICATION</scope>
</reference>
<dbReference type="Gene3D" id="3.10.20.10">
    <property type="match status" value="2"/>
</dbReference>
<dbReference type="PANTHER" id="PTHR10052">
    <property type="entry name" value="60S RIBOSOMAL PROTEIN L18A"/>
    <property type="match status" value="1"/>
</dbReference>
<feature type="domain" description="Large ribosomal subunit protein eL20" evidence="6">
    <location>
        <begin position="7"/>
        <end position="130"/>
    </location>
</feature>
<dbReference type="Ensembl" id="ENSCJPT00005026853.1">
    <property type="protein sequence ID" value="ENSCJPP00005019381.1"/>
    <property type="gene ID" value="ENSCJPG00005015712.1"/>
</dbReference>
<dbReference type="GO" id="GO:0003735">
    <property type="term" value="F:structural constituent of ribosome"/>
    <property type="evidence" value="ECO:0007669"/>
    <property type="project" value="InterPro"/>
</dbReference>
<dbReference type="InterPro" id="IPR023573">
    <property type="entry name" value="Ribosomal_eL20_dom"/>
</dbReference>
<dbReference type="AlphaFoldDB" id="A0A8C2U0K5"/>